<protein>
    <submittedName>
        <fullName evidence="2">Uncharacterized protein</fullName>
    </submittedName>
</protein>
<feature type="compositionally biased region" description="Acidic residues" evidence="1">
    <location>
        <begin position="117"/>
        <end position="128"/>
    </location>
</feature>
<reference evidence="2" key="1">
    <citation type="journal article" date="2020" name="New Phytol.">
        <title>Comparative genomics reveals dynamic genome evolution in host specialist ectomycorrhizal fungi.</title>
        <authorList>
            <person name="Lofgren L.A."/>
            <person name="Nguyen N.H."/>
            <person name="Vilgalys R."/>
            <person name="Ruytinx J."/>
            <person name="Liao H.L."/>
            <person name="Branco S."/>
            <person name="Kuo A."/>
            <person name="LaButti K."/>
            <person name="Lipzen A."/>
            <person name="Andreopoulos W."/>
            <person name="Pangilinan J."/>
            <person name="Riley R."/>
            <person name="Hundley H."/>
            <person name="Na H."/>
            <person name="Barry K."/>
            <person name="Grigoriev I.V."/>
            <person name="Stajich J.E."/>
            <person name="Kennedy P.G."/>
        </authorList>
    </citation>
    <scope>NUCLEOTIDE SEQUENCE</scope>
    <source>
        <strain evidence="2">FC203</strain>
    </source>
</reference>
<evidence type="ECO:0000256" key="1">
    <source>
        <dbReference type="SAM" id="MobiDB-lite"/>
    </source>
</evidence>
<dbReference type="RefSeq" id="XP_041217056.1">
    <property type="nucleotide sequence ID" value="XM_041373597.1"/>
</dbReference>
<dbReference type="GeneID" id="64667895"/>
<feature type="non-terminal residue" evidence="2">
    <location>
        <position position="1"/>
    </location>
</feature>
<comment type="caution">
    <text evidence="2">The sequence shown here is derived from an EMBL/GenBank/DDBJ whole genome shotgun (WGS) entry which is preliminary data.</text>
</comment>
<accession>A0AAD4HBH1</accession>
<keyword evidence="3" id="KW-1185">Reference proteome</keyword>
<feature type="non-terminal residue" evidence="2">
    <location>
        <position position="128"/>
    </location>
</feature>
<dbReference type="Proteomes" id="UP001195769">
    <property type="component" value="Unassembled WGS sequence"/>
</dbReference>
<dbReference type="AlphaFoldDB" id="A0AAD4HBH1"/>
<name>A0AAD4HBH1_9AGAM</name>
<organism evidence="2 3">
    <name type="scientific">Suillus fuscotomentosus</name>
    <dbReference type="NCBI Taxonomy" id="1912939"/>
    <lineage>
        <taxon>Eukaryota</taxon>
        <taxon>Fungi</taxon>
        <taxon>Dikarya</taxon>
        <taxon>Basidiomycota</taxon>
        <taxon>Agaricomycotina</taxon>
        <taxon>Agaricomycetes</taxon>
        <taxon>Agaricomycetidae</taxon>
        <taxon>Boletales</taxon>
        <taxon>Suillineae</taxon>
        <taxon>Suillaceae</taxon>
        <taxon>Suillus</taxon>
    </lineage>
</organism>
<feature type="region of interest" description="Disordered" evidence="1">
    <location>
        <begin position="104"/>
        <end position="128"/>
    </location>
</feature>
<gene>
    <name evidence="2" type="ORF">F5891DRAFT_909400</name>
</gene>
<sequence length="128" mass="14426">IQRPLKLAIKELQHEDIVAETLTQLTAGRTADEIRLDVTKGTLHDRSVRWVVEAYKLINKPDIVQKAFSLCKAGTTPFNLSFESLASVEARRVLRDLPQTYPEMWQSIQPHQKQADDGAEGDADTNLD</sequence>
<dbReference type="EMBL" id="JABBWK010000187">
    <property type="protein sequence ID" value="KAG1887980.1"/>
    <property type="molecule type" value="Genomic_DNA"/>
</dbReference>
<evidence type="ECO:0000313" key="3">
    <source>
        <dbReference type="Proteomes" id="UP001195769"/>
    </source>
</evidence>
<evidence type="ECO:0000313" key="2">
    <source>
        <dbReference type="EMBL" id="KAG1887980.1"/>
    </source>
</evidence>
<proteinExistence type="predicted"/>